<gene>
    <name evidence="2" type="ORF">GCM10007094_02410</name>
</gene>
<keyword evidence="1" id="KW-1133">Transmembrane helix</keyword>
<protein>
    <submittedName>
        <fullName evidence="2">Uncharacterized protein</fullName>
    </submittedName>
</protein>
<evidence type="ECO:0000313" key="3">
    <source>
        <dbReference type="Proteomes" id="UP000637980"/>
    </source>
</evidence>
<keyword evidence="1" id="KW-0472">Membrane</keyword>
<dbReference type="EMBL" id="BMXE01000001">
    <property type="protein sequence ID" value="GHB18181.1"/>
    <property type="molecule type" value="Genomic_DNA"/>
</dbReference>
<evidence type="ECO:0000313" key="2">
    <source>
        <dbReference type="EMBL" id="GHB18181.1"/>
    </source>
</evidence>
<comment type="caution">
    <text evidence="2">The sequence shown here is derived from an EMBL/GenBank/DDBJ whole genome shotgun (WGS) entry which is preliminary data.</text>
</comment>
<accession>A0ABQ3DXE9</accession>
<feature type="transmembrane region" description="Helical" evidence="1">
    <location>
        <begin position="81"/>
        <end position="100"/>
    </location>
</feature>
<reference evidence="3" key="1">
    <citation type="journal article" date="2019" name="Int. J. Syst. Evol. Microbiol.">
        <title>The Global Catalogue of Microorganisms (GCM) 10K type strain sequencing project: providing services to taxonomists for standard genome sequencing and annotation.</title>
        <authorList>
            <consortium name="The Broad Institute Genomics Platform"/>
            <consortium name="The Broad Institute Genome Sequencing Center for Infectious Disease"/>
            <person name="Wu L."/>
            <person name="Ma J."/>
        </authorList>
    </citation>
    <scope>NUCLEOTIDE SEQUENCE [LARGE SCALE GENOMIC DNA]</scope>
    <source>
        <strain evidence="3">KCTC 12861</strain>
    </source>
</reference>
<proteinExistence type="predicted"/>
<keyword evidence="3" id="KW-1185">Reference proteome</keyword>
<name>A0ABQ3DXE9_9HYPH</name>
<sequence length="136" mass="15461">MDLTVRDARAVQVCECLFDFPKPVLLCAGIKFLLPLAIKIDQIFVHLLQRTIQLLALWWTKRPVTAKVEHLGFHILDMHQLFVISVLPAVIGSATVFQLLRKLNKFRFQLITHQRARKGSLGPYSGCTKGKSRHCA</sequence>
<evidence type="ECO:0000256" key="1">
    <source>
        <dbReference type="SAM" id="Phobius"/>
    </source>
</evidence>
<keyword evidence="1" id="KW-0812">Transmembrane</keyword>
<organism evidence="2 3">
    <name type="scientific">Pseudovibrio japonicus</name>
    <dbReference type="NCBI Taxonomy" id="366534"/>
    <lineage>
        <taxon>Bacteria</taxon>
        <taxon>Pseudomonadati</taxon>
        <taxon>Pseudomonadota</taxon>
        <taxon>Alphaproteobacteria</taxon>
        <taxon>Hyphomicrobiales</taxon>
        <taxon>Stappiaceae</taxon>
        <taxon>Pseudovibrio</taxon>
    </lineage>
</organism>
<dbReference type="Proteomes" id="UP000637980">
    <property type="component" value="Unassembled WGS sequence"/>
</dbReference>